<proteinExistence type="predicted"/>
<gene>
    <name evidence="1" type="ORF">G6W56_28365</name>
</gene>
<sequence length="192" mass="21707">MASRWMVLGHHQARGQEGWEALAQGIEDMVTGISSSVETERGLAARLRYLTTSDAGYEAMDRAGIHVAPKTLMAWLAEEATPNRANRARLDAAYWDLRRQNVAADLKRRLNNDGRGTRIEVNGVDQSAVERRHQRDLPPRSVNVRGIWDRAVDAWLTEDEHELDALWDEILTDHFGSDRDKYSKVSSIGWSA</sequence>
<dbReference type="EMBL" id="JAANNW010000035">
    <property type="protein sequence ID" value="NUV77950.1"/>
    <property type="molecule type" value="Genomic_DNA"/>
</dbReference>
<reference evidence="1" key="1">
    <citation type="submission" date="2020-03" db="EMBL/GenBank/DDBJ databases">
        <title>Complete genome sequence of sixteen Streptomyces strains facilitates identification of candidate genes involved in plant growth-promotion in grain legumes and cereals.</title>
        <authorList>
            <person name="Gopalakrishnan S."/>
            <person name="Thakur V."/>
            <person name="Saxena R."/>
            <person name="Vadlamudi S."/>
            <person name="Purohit S."/>
            <person name="Kumar V."/>
            <person name="Rathore A."/>
            <person name="Chitikineni A."/>
            <person name="Varshney R.K."/>
        </authorList>
    </citation>
    <scope>NUCLEOTIDE SEQUENCE</scope>
    <source>
        <strain evidence="1">CAI-93</strain>
    </source>
</reference>
<evidence type="ECO:0000313" key="2">
    <source>
        <dbReference type="Proteomes" id="UP000556843"/>
    </source>
</evidence>
<protein>
    <submittedName>
        <fullName evidence="1">Transcriptional regulator</fullName>
    </submittedName>
</protein>
<organism evidence="1 2">
    <name type="scientific">Streptomyces fungicidicus</name>
    <dbReference type="NCBI Taxonomy" id="68203"/>
    <lineage>
        <taxon>Bacteria</taxon>
        <taxon>Bacillati</taxon>
        <taxon>Actinomycetota</taxon>
        <taxon>Actinomycetes</taxon>
        <taxon>Kitasatosporales</taxon>
        <taxon>Streptomycetaceae</taxon>
        <taxon>Streptomyces</taxon>
    </lineage>
</organism>
<dbReference type="Proteomes" id="UP000556843">
    <property type="component" value="Unassembled WGS sequence"/>
</dbReference>
<comment type="caution">
    <text evidence="1">The sequence shown here is derived from an EMBL/GenBank/DDBJ whole genome shotgun (WGS) entry which is preliminary data.</text>
</comment>
<keyword evidence="2" id="KW-1185">Reference proteome</keyword>
<accession>A0ACC7Y7Y8</accession>
<name>A0ACC7Y7Y8_9ACTN</name>
<evidence type="ECO:0000313" key="1">
    <source>
        <dbReference type="EMBL" id="NUV77950.1"/>
    </source>
</evidence>